<keyword evidence="5" id="KW-1185">Reference proteome</keyword>
<evidence type="ECO:0000313" key="5">
    <source>
        <dbReference type="Proteomes" id="UP000257136"/>
    </source>
</evidence>
<evidence type="ECO:0000256" key="1">
    <source>
        <dbReference type="ARBA" id="ARBA00022729"/>
    </source>
</evidence>
<dbReference type="InterPro" id="IPR026444">
    <property type="entry name" value="Secre_tail"/>
</dbReference>
<dbReference type="EMBL" id="QUNI01000008">
    <property type="protein sequence ID" value="REG97915.1"/>
    <property type="molecule type" value="Genomic_DNA"/>
</dbReference>
<feature type="signal peptide" evidence="2">
    <location>
        <begin position="1"/>
        <end position="20"/>
    </location>
</feature>
<comment type="caution">
    <text evidence="4">The sequence shown here is derived from an EMBL/GenBank/DDBJ whole genome shotgun (WGS) entry which is preliminary data.</text>
</comment>
<protein>
    <submittedName>
        <fullName evidence="4">Putative secreted protein (Por secretion system target)</fullName>
    </submittedName>
</protein>
<dbReference type="RefSeq" id="WP_170141472.1">
    <property type="nucleotide sequence ID" value="NZ_QUNI01000008.1"/>
</dbReference>
<keyword evidence="1 2" id="KW-0732">Signal</keyword>
<proteinExistence type="predicted"/>
<dbReference type="Pfam" id="PF18962">
    <property type="entry name" value="Por_Secre_tail"/>
    <property type="match status" value="1"/>
</dbReference>
<name>A0A3E0EID8_9FLAO</name>
<dbReference type="AlphaFoldDB" id="A0A3E0EID8"/>
<evidence type="ECO:0000256" key="2">
    <source>
        <dbReference type="SAM" id="SignalP"/>
    </source>
</evidence>
<dbReference type="Proteomes" id="UP000257136">
    <property type="component" value="Unassembled WGS sequence"/>
</dbReference>
<feature type="chain" id="PRO_5017613512" evidence="2">
    <location>
        <begin position="21"/>
        <end position="453"/>
    </location>
</feature>
<gene>
    <name evidence="4" type="ORF">C8P67_10879</name>
</gene>
<sequence length="453" mass="49516">MNRILLFIALVVFINQDAFSITPPPSALPQSFCDHATVSNLVANGTSLQWYEKVTGGNALSSSFQLATATYYVTQTIDNEESVRVAVEVTINQAPLIDELGVVYGCSSYTLPALSVGNYYGNDNQTDPFFAGDVIEADRTMYIYGENECGSAQSPFFIIIESALSLPVNESVVVCDSYILPDFSEGGYYTESGGNGTMYNGGDEITMSQILYKHTTNSCGSAETVLDITINYGPYVDFLDDVHTCESYTLPHLSSGNFYTQPNTAGDILYPGDLITSSQVIYLYAGNGCGEAQGSFYVEISELDKTVSLEENTFTASQIDASYEWWDCNAEAFVAGENGQSFSPQTPGLYSVFITYGDCSIWSDCMLSNSLSAEDLKFEKVSIYPNPVSSILNVVHKQSDKIEKIVILDVSGKIIMQQSEKINLVNLERLGSGMYVLKAFSNGSTQTHKFIKE</sequence>
<evidence type="ECO:0000259" key="3">
    <source>
        <dbReference type="Pfam" id="PF18962"/>
    </source>
</evidence>
<reference evidence="4 5" key="1">
    <citation type="submission" date="2018-08" db="EMBL/GenBank/DDBJ databases">
        <title>Genomic Encyclopedia of Archaeal and Bacterial Type Strains, Phase II (KMG-II): from individual species to whole genera.</title>
        <authorList>
            <person name="Goeker M."/>
        </authorList>
    </citation>
    <scope>NUCLEOTIDE SEQUENCE [LARGE SCALE GENOMIC DNA]</scope>
    <source>
        <strain evidence="4 5">DSM 100880</strain>
    </source>
</reference>
<organism evidence="4 5">
    <name type="scientific">Flavobacterium aquicola</name>
    <dbReference type="NCBI Taxonomy" id="1682742"/>
    <lineage>
        <taxon>Bacteria</taxon>
        <taxon>Pseudomonadati</taxon>
        <taxon>Bacteroidota</taxon>
        <taxon>Flavobacteriia</taxon>
        <taxon>Flavobacteriales</taxon>
        <taxon>Flavobacteriaceae</taxon>
        <taxon>Flavobacterium</taxon>
    </lineage>
</organism>
<evidence type="ECO:0000313" key="4">
    <source>
        <dbReference type="EMBL" id="REG97915.1"/>
    </source>
</evidence>
<feature type="domain" description="Secretion system C-terminal sorting" evidence="3">
    <location>
        <begin position="383"/>
        <end position="451"/>
    </location>
</feature>
<dbReference type="NCBIfam" id="TIGR04183">
    <property type="entry name" value="Por_Secre_tail"/>
    <property type="match status" value="1"/>
</dbReference>
<accession>A0A3E0EID8</accession>